<evidence type="ECO:0008006" key="3">
    <source>
        <dbReference type="Google" id="ProtNLM"/>
    </source>
</evidence>
<dbReference type="AlphaFoldDB" id="A0A6N9Q7H8"/>
<dbReference type="OrthoDB" id="2634655at2"/>
<dbReference type="EMBL" id="SIJB01000043">
    <property type="protein sequence ID" value="NBI30855.1"/>
    <property type="molecule type" value="Genomic_DNA"/>
</dbReference>
<protein>
    <recommendedName>
        <fullName evidence="3">Concanavalin A-like lectin/glucanases superfamily protein</fullName>
    </recommendedName>
</protein>
<organism evidence="1 2">
    <name type="scientific">Chengkuizengella marina</name>
    <dbReference type="NCBI Taxonomy" id="2507566"/>
    <lineage>
        <taxon>Bacteria</taxon>
        <taxon>Bacillati</taxon>
        <taxon>Bacillota</taxon>
        <taxon>Bacilli</taxon>
        <taxon>Bacillales</taxon>
        <taxon>Paenibacillaceae</taxon>
        <taxon>Chengkuizengella</taxon>
    </lineage>
</organism>
<comment type="caution">
    <text evidence="1">The sequence shown here is derived from an EMBL/GenBank/DDBJ whole genome shotgun (WGS) entry which is preliminary data.</text>
</comment>
<accession>A0A6N9Q7H8</accession>
<keyword evidence="2" id="KW-1185">Reference proteome</keyword>
<reference evidence="1 2" key="1">
    <citation type="submission" date="2019-01" db="EMBL/GenBank/DDBJ databases">
        <title>Chengkuizengella sp. nov., isolated from deep-sea sediment of East Pacific Ocean.</title>
        <authorList>
            <person name="Yang J."/>
            <person name="Lai Q."/>
            <person name="Shao Z."/>
        </authorList>
    </citation>
    <scope>NUCLEOTIDE SEQUENCE [LARGE SCALE GENOMIC DNA]</scope>
    <source>
        <strain evidence="1 2">YPA3-1-1</strain>
    </source>
</reference>
<proteinExistence type="predicted"/>
<sequence length="345" mass="39101">MSTLKWELIDNIEHFNLGESGAKPKVFCGREALYFEELHTNPVLLSDDINITCYRLEAEVAFPSSIGFAGLVFGARDSKNYELVYISPGNGTAMGEIQYDPIMKGSSTWQIYHGSSYQAPAFVPIGEWVKLSLEVQSNSASVYIGDSTSPHLVIRKLQLGKAEGKIGIWGSLPCYISNFSVKEINPISQKDKVQTDLQKLAYDTFVTEWMISKPYLYHDPPLIHKEWIKATVEENGILNLNRLYSLTEKGTAVQLQCIFSLSENVDTNLQLGYSDKIRLWINNVEVYHGECLWNPPESDGRIRSDHVTIPVRWRKGVNTIRAEIINYECMFGWGLSVKTGIYKLW</sequence>
<dbReference type="Gene3D" id="2.60.120.560">
    <property type="entry name" value="Exo-inulinase, domain 1"/>
    <property type="match status" value="1"/>
</dbReference>
<dbReference type="RefSeq" id="WP_160647666.1">
    <property type="nucleotide sequence ID" value="NZ_SIJB01000043.1"/>
</dbReference>
<name>A0A6N9Q7H8_9BACL</name>
<evidence type="ECO:0000313" key="2">
    <source>
        <dbReference type="Proteomes" id="UP000448943"/>
    </source>
</evidence>
<dbReference type="Proteomes" id="UP000448943">
    <property type="component" value="Unassembled WGS sequence"/>
</dbReference>
<evidence type="ECO:0000313" key="1">
    <source>
        <dbReference type="EMBL" id="NBI30855.1"/>
    </source>
</evidence>
<gene>
    <name evidence="1" type="ORF">ERL59_18045</name>
</gene>